<dbReference type="EMBL" id="CAEY01000440">
    <property type="status" value="NOT_ANNOTATED_CDS"/>
    <property type="molecule type" value="Genomic_DNA"/>
</dbReference>
<name>T1JQR8_TETUR</name>
<protein>
    <submittedName>
        <fullName evidence="1">Uncharacterized protein</fullName>
    </submittedName>
</protein>
<reference evidence="1" key="2">
    <citation type="submission" date="2015-06" db="UniProtKB">
        <authorList>
            <consortium name="EnsemblMetazoa"/>
        </authorList>
    </citation>
    <scope>IDENTIFICATION</scope>
</reference>
<dbReference type="EnsemblMetazoa" id="tetur01g04230.1">
    <property type="protein sequence ID" value="tetur01g04230.1"/>
    <property type="gene ID" value="tetur01g04230"/>
</dbReference>
<sequence>MTFNERLRTEIFQARARRVKRLTTSTWTSISVHNKTVSNPKTFPIVWTIWWIICLTVHCNNLGTSFTNSTSGNVLINLLSHNWSS</sequence>
<reference evidence="2" key="1">
    <citation type="submission" date="2011-08" db="EMBL/GenBank/DDBJ databases">
        <authorList>
            <person name="Rombauts S."/>
        </authorList>
    </citation>
    <scope>NUCLEOTIDE SEQUENCE</scope>
    <source>
        <strain evidence="2">London</strain>
    </source>
</reference>
<dbReference type="Proteomes" id="UP000015104">
    <property type="component" value="Unassembled WGS sequence"/>
</dbReference>
<dbReference type="AlphaFoldDB" id="T1JQR8"/>
<organism evidence="1 2">
    <name type="scientific">Tetranychus urticae</name>
    <name type="common">Two-spotted spider mite</name>
    <dbReference type="NCBI Taxonomy" id="32264"/>
    <lineage>
        <taxon>Eukaryota</taxon>
        <taxon>Metazoa</taxon>
        <taxon>Ecdysozoa</taxon>
        <taxon>Arthropoda</taxon>
        <taxon>Chelicerata</taxon>
        <taxon>Arachnida</taxon>
        <taxon>Acari</taxon>
        <taxon>Acariformes</taxon>
        <taxon>Trombidiformes</taxon>
        <taxon>Prostigmata</taxon>
        <taxon>Eleutherengona</taxon>
        <taxon>Raphignathae</taxon>
        <taxon>Tetranychoidea</taxon>
        <taxon>Tetranychidae</taxon>
        <taxon>Tetranychus</taxon>
    </lineage>
</organism>
<proteinExistence type="predicted"/>
<evidence type="ECO:0000313" key="1">
    <source>
        <dbReference type="EnsemblMetazoa" id="tetur01g04230.1"/>
    </source>
</evidence>
<accession>T1JQR8</accession>
<evidence type="ECO:0000313" key="2">
    <source>
        <dbReference type="Proteomes" id="UP000015104"/>
    </source>
</evidence>
<dbReference type="HOGENOM" id="CLU_2515546_0_0_1"/>
<keyword evidence="2" id="KW-1185">Reference proteome</keyword>